<evidence type="ECO:0000313" key="14">
    <source>
        <dbReference type="EMBL" id="AFC25523.1"/>
    </source>
</evidence>
<dbReference type="SUPFAM" id="SSF101353">
    <property type="entry name" value="Putative anticodon-binding domain of alanyl-tRNA synthetase (AlaRS)"/>
    <property type="match status" value="1"/>
</dbReference>
<comment type="similarity">
    <text evidence="1 11">Belongs to the class-II aminoacyl-tRNA synthetase family.</text>
</comment>
<dbReference type="Gene3D" id="3.10.310.40">
    <property type="match status" value="1"/>
</dbReference>
<name>H6LA55_SAPGL</name>
<dbReference type="STRING" id="984262.SGRA_2795"/>
<evidence type="ECO:0000256" key="7">
    <source>
        <dbReference type="ARBA" id="ARBA00022840"/>
    </source>
</evidence>
<feature type="binding site" evidence="11">
    <location>
        <position position="562"/>
    </location>
    <ligand>
        <name>Zn(2+)</name>
        <dbReference type="ChEBI" id="CHEBI:29105"/>
    </ligand>
</feature>
<sequence length="875" mass="98489">MKTAKAIRQEFLDFFESKGHQIVASAPVVNQNDPTLMFINSGMAQFKDYFLGNQESPSPRIADTQKCLRVSGKHNDLEDVGRDSYHQTLFEMLGNWSFGDYFKQEAIDWAWELLTERYGIDPERLYITVFAGDEADNLPADEEAEKMWEKWVPKDRILRFDRKDNFWEMGDQGPCGPCAEIHIDLRSEEERAAKDGKELVNMDDPMVIEIWNLVFMQFNRMADGKLVPLKNKHIDTGMGLERLCMVLQNKTSNYTTDLFSPIIEKIEALSGFEYKDDYSPKALSDIAMRVIADHVRAVALVIADGQLPSNTGAGYVVRRVLRRAVRYYFSFLNRQDPMIHLLVPVVSEMFKEVFPELAAQEDFICKMVKSEEEAFLRTLANGLKRIEQLEVKNNELPGETAFELFDTFGFPIDLSLLIAKEKGWTVDLKGFEAALAEQKKRSQADAAKDVADWVILEEGQTDFVGYEKDSCQSRLLKYRKVVVKKKTQYQLVLEQTPFYPEGGGQVGDTGLLFFGEEKIPVINTLKENDLIISITTKLPEQLDQVVRAEINAPKRRLTENNHSATHLLHAALRQVLGHHVQQKGSLVNADLLRFDFSHFEKMTAEQVVEVERLVNKKIRENISLKEQRDLPIEQAKEEGAMMLFGEKYSDQVRVITFDDSYSKELCGGCHVSATGKIGLFKIREESSVAAGVRRIVALTADVAEEYLRKESQELAEVKSRFNNPKKLLTVIDKLLEDQKALQKELEQLLLQQAQAEKADLLAQAQEIGDVQLVSGQLSVSDKDAIKQICQEIGQQLPRAVVALAAADGAKASLTISMSRELAQEKGWNAGKWIKQAAKHIKGGGGGQPFFATAGGKNPAGIPAALAEVKSLVEDN</sequence>
<evidence type="ECO:0000256" key="12">
    <source>
        <dbReference type="SAM" id="Coils"/>
    </source>
</evidence>
<comment type="catalytic activity">
    <reaction evidence="11">
        <text>tRNA(Ala) + L-alanine + ATP = L-alanyl-tRNA(Ala) + AMP + diphosphate</text>
        <dbReference type="Rhea" id="RHEA:12540"/>
        <dbReference type="Rhea" id="RHEA-COMP:9657"/>
        <dbReference type="Rhea" id="RHEA-COMP:9923"/>
        <dbReference type="ChEBI" id="CHEBI:30616"/>
        <dbReference type="ChEBI" id="CHEBI:33019"/>
        <dbReference type="ChEBI" id="CHEBI:57972"/>
        <dbReference type="ChEBI" id="CHEBI:78442"/>
        <dbReference type="ChEBI" id="CHEBI:78497"/>
        <dbReference type="ChEBI" id="CHEBI:456215"/>
        <dbReference type="EC" id="6.1.1.7"/>
    </reaction>
</comment>
<keyword evidence="15" id="KW-1185">Reference proteome</keyword>
<keyword evidence="9 11" id="KW-0648">Protein biosynthesis</keyword>
<dbReference type="InterPro" id="IPR018163">
    <property type="entry name" value="Thr/Ala-tRNA-synth_IIc_edit"/>
</dbReference>
<accession>H6LA55</accession>
<dbReference type="OrthoDB" id="9803884at2"/>
<dbReference type="InterPro" id="IPR009000">
    <property type="entry name" value="Transl_B-barrel_sf"/>
</dbReference>
<keyword evidence="8 11" id="KW-0694">RNA-binding</keyword>
<dbReference type="Gene3D" id="3.30.54.20">
    <property type="match status" value="1"/>
</dbReference>
<keyword evidence="5 11" id="KW-0547">Nucleotide-binding</keyword>
<evidence type="ECO:0000256" key="6">
    <source>
        <dbReference type="ARBA" id="ARBA00022833"/>
    </source>
</evidence>
<dbReference type="Pfam" id="PF02272">
    <property type="entry name" value="DHHA1"/>
    <property type="match status" value="1"/>
</dbReference>
<dbReference type="HAMAP" id="MF_00036_B">
    <property type="entry name" value="Ala_tRNA_synth_B"/>
    <property type="match status" value="1"/>
</dbReference>
<keyword evidence="12" id="KW-0175">Coiled coil</keyword>
<dbReference type="Proteomes" id="UP000007519">
    <property type="component" value="Chromosome"/>
</dbReference>
<evidence type="ECO:0000256" key="3">
    <source>
        <dbReference type="ARBA" id="ARBA00022598"/>
    </source>
</evidence>
<dbReference type="GO" id="GO:0008270">
    <property type="term" value="F:zinc ion binding"/>
    <property type="evidence" value="ECO:0007669"/>
    <property type="project" value="UniProtKB-UniRule"/>
</dbReference>
<comment type="function">
    <text evidence="11">Catalyzes the attachment of alanine to tRNA(Ala) in a two-step reaction: alanine is first activated by ATP to form Ala-AMP and then transferred to the acceptor end of tRNA(Ala). Also edits incorrectly charged Ser-tRNA(Ala) and Gly-tRNA(Ala) via its editing domain.</text>
</comment>
<dbReference type="Gene3D" id="3.30.930.10">
    <property type="entry name" value="Bira Bifunctional Protein, Domain 2"/>
    <property type="match status" value="1"/>
</dbReference>
<dbReference type="PROSITE" id="PS50860">
    <property type="entry name" value="AA_TRNA_LIGASE_II_ALA"/>
    <property type="match status" value="1"/>
</dbReference>
<dbReference type="InterPro" id="IPR018162">
    <property type="entry name" value="Ala-tRNA-ligase_IIc_anticod-bd"/>
</dbReference>
<feature type="binding site" evidence="11">
    <location>
        <position position="666"/>
    </location>
    <ligand>
        <name>Zn(2+)</name>
        <dbReference type="ChEBI" id="CHEBI:29105"/>
    </ligand>
</feature>
<dbReference type="GO" id="GO:0002161">
    <property type="term" value="F:aminoacyl-tRNA deacylase activity"/>
    <property type="evidence" value="ECO:0007669"/>
    <property type="project" value="TreeGrafter"/>
</dbReference>
<dbReference type="InterPro" id="IPR023033">
    <property type="entry name" value="Ala_tRNA_ligase_euk/bac"/>
</dbReference>
<evidence type="ECO:0000256" key="10">
    <source>
        <dbReference type="ARBA" id="ARBA00023146"/>
    </source>
</evidence>
<dbReference type="eggNOG" id="COG0013">
    <property type="taxonomic scope" value="Bacteria"/>
</dbReference>
<evidence type="ECO:0000256" key="11">
    <source>
        <dbReference type="HAMAP-Rule" id="MF_00036"/>
    </source>
</evidence>
<evidence type="ECO:0000256" key="2">
    <source>
        <dbReference type="ARBA" id="ARBA00022555"/>
    </source>
</evidence>
<feature type="binding site" evidence="11">
    <location>
        <position position="670"/>
    </location>
    <ligand>
        <name>Zn(2+)</name>
        <dbReference type="ChEBI" id="CHEBI:29105"/>
    </ligand>
</feature>
<reference evidence="14 15" key="1">
    <citation type="journal article" date="2012" name="Stand. Genomic Sci.">
        <title>Complete genome sequencing and analysis of Saprospira grandis str. Lewin, a predatory marine bacterium.</title>
        <authorList>
            <person name="Saw J.H."/>
            <person name="Yuryev A."/>
            <person name="Kanbe M."/>
            <person name="Hou S."/>
            <person name="Young A.G."/>
            <person name="Aizawa S."/>
            <person name="Alam M."/>
        </authorList>
    </citation>
    <scope>NUCLEOTIDE SEQUENCE [LARGE SCALE GENOMIC DNA]</scope>
    <source>
        <strain evidence="14 15">Lewin</strain>
    </source>
</reference>
<dbReference type="InterPro" id="IPR045864">
    <property type="entry name" value="aa-tRNA-synth_II/BPL/LPL"/>
</dbReference>
<dbReference type="SMART" id="SM00863">
    <property type="entry name" value="tRNA_SAD"/>
    <property type="match status" value="1"/>
</dbReference>
<feature type="coiled-coil region" evidence="12">
    <location>
        <begin position="700"/>
        <end position="770"/>
    </location>
</feature>
<feature type="domain" description="Alanyl-transfer RNA synthetases family profile" evidence="13">
    <location>
        <begin position="2"/>
        <end position="709"/>
    </location>
</feature>
<keyword evidence="6 11" id="KW-0862">Zinc</keyword>
<dbReference type="AlphaFoldDB" id="H6LA55"/>
<dbReference type="SUPFAM" id="SSF55186">
    <property type="entry name" value="ThrRS/AlaRS common domain"/>
    <property type="match status" value="1"/>
</dbReference>
<evidence type="ECO:0000256" key="9">
    <source>
        <dbReference type="ARBA" id="ARBA00022917"/>
    </source>
</evidence>
<dbReference type="PANTHER" id="PTHR11777:SF9">
    <property type="entry name" value="ALANINE--TRNA LIGASE, CYTOPLASMIC"/>
    <property type="match status" value="1"/>
</dbReference>
<keyword evidence="2 11" id="KW-0820">tRNA-binding</keyword>
<comment type="subcellular location">
    <subcellularLocation>
        <location evidence="11">Cytoplasm</location>
    </subcellularLocation>
</comment>
<dbReference type="FunFam" id="3.10.310.40:FF:000001">
    <property type="entry name" value="Alanine--tRNA ligase"/>
    <property type="match status" value="1"/>
</dbReference>
<dbReference type="EMBL" id="CP002831">
    <property type="protein sequence ID" value="AFC25523.1"/>
    <property type="molecule type" value="Genomic_DNA"/>
</dbReference>
<dbReference type="GO" id="GO:0004813">
    <property type="term" value="F:alanine-tRNA ligase activity"/>
    <property type="evidence" value="ECO:0007669"/>
    <property type="project" value="UniProtKB-UniRule"/>
</dbReference>
<protein>
    <recommendedName>
        <fullName evidence="11">Alanine--tRNA ligase</fullName>
        <ecNumber evidence="11">6.1.1.7</ecNumber>
    </recommendedName>
    <alternativeName>
        <fullName evidence="11">Alanyl-tRNA synthetase</fullName>
        <shortName evidence="11">AlaRS</shortName>
    </alternativeName>
</protein>
<dbReference type="EC" id="6.1.1.7" evidence="11"/>
<dbReference type="FunFam" id="3.30.980.10:FF:000004">
    <property type="entry name" value="Alanine--tRNA ligase, cytoplasmic"/>
    <property type="match status" value="1"/>
</dbReference>
<keyword evidence="4 11" id="KW-0479">Metal-binding</keyword>
<evidence type="ECO:0000256" key="1">
    <source>
        <dbReference type="ARBA" id="ARBA00008226"/>
    </source>
</evidence>
<feature type="binding site" evidence="11">
    <location>
        <position position="566"/>
    </location>
    <ligand>
        <name>Zn(2+)</name>
        <dbReference type="ChEBI" id="CHEBI:29105"/>
    </ligand>
</feature>
<dbReference type="InterPro" id="IPR018164">
    <property type="entry name" value="Ala-tRNA-synth_IIc_N"/>
</dbReference>
<keyword evidence="11" id="KW-0963">Cytoplasm</keyword>
<dbReference type="InterPro" id="IPR002318">
    <property type="entry name" value="Ala-tRNA-lgiase_IIc"/>
</dbReference>
<dbReference type="GO" id="GO:0005737">
    <property type="term" value="C:cytoplasm"/>
    <property type="evidence" value="ECO:0007669"/>
    <property type="project" value="UniProtKB-SubCell"/>
</dbReference>
<keyword evidence="10 11" id="KW-0030">Aminoacyl-tRNA synthetase</keyword>
<comment type="cofactor">
    <cofactor evidence="11">
        <name>Zn(2+)</name>
        <dbReference type="ChEBI" id="CHEBI:29105"/>
    </cofactor>
    <text evidence="11">Binds 1 zinc ion per subunit.</text>
</comment>
<evidence type="ECO:0000313" key="15">
    <source>
        <dbReference type="Proteomes" id="UP000007519"/>
    </source>
</evidence>
<gene>
    <name evidence="11 14" type="primary">alaS</name>
    <name evidence="14" type="ordered locus">SGRA_2795</name>
</gene>
<dbReference type="PANTHER" id="PTHR11777">
    <property type="entry name" value="ALANYL-TRNA SYNTHETASE"/>
    <property type="match status" value="1"/>
</dbReference>
<dbReference type="GO" id="GO:0000049">
    <property type="term" value="F:tRNA binding"/>
    <property type="evidence" value="ECO:0007669"/>
    <property type="project" value="UniProtKB-KW"/>
</dbReference>
<evidence type="ECO:0000256" key="5">
    <source>
        <dbReference type="ARBA" id="ARBA00022741"/>
    </source>
</evidence>
<dbReference type="Pfam" id="PF01411">
    <property type="entry name" value="tRNA-synt_2c"/>
    <property type="match status" value="1"/>
</dbReference>
<dbReference type="FunFam" id="3.30.54.20:FF:000001">
    <property type="entry name" value="Alanine--tRNA ligase"/>
    <property type="match status" value="1"/>
</dbReference>
<dbReference type="InterPro" id="IPR018165">
    <property type="entry name" value="Ala-tRNA-synth_IIc_core"/>
</dbReference>
<dbReference type="InterPro" id="IPR003156">
    <property type="entry name" value="DHHA1_dom"/>
</dbReference>
<dbReference type="HOGENOM" id="CLU_004485_1_1_10"/>
<dbReference type="Gene3D" id="3.30.980.10">
    <property type="entry name" value="Threonyl-trna Synthetase, Chain A, domain 2"/>
    <property type="match status" value="1"/>
</dbReference>
<dbReference type="NCBIfam" id="TIGR00344">
    <property type="entry name" value="alaS"/>
    <property type="match status" value="1"/>
</dbReference>
<dbReference type="KEGG" id="sgn:SGRA_2795"/>
<dbReference type="Gene3D" id="2.40.30.130">
    <property type="match status" value="1"/>
</dbReference>
<dbReference type="SUPFAM" id="SSF55681">
    <property type="entry name" value="Class II aaRS and biotin synthetases"/>
    <property type="match status" value="1"/>
</dbReference>
<organism evidence="14 15">
    <name type="scientific">Saprospira grandis (strain Lewin)</name>
    <dbReference type="NCBI Taxonomy" id="984262"/>
    <lineage>
        <taxon>Bacteria</taxon>
        <taxon>Pseudomonadati</taxon>
        <taxon>Bacteroidota</taxon>
        <taxon>Saprospiria</taxon>
        <taxon>Saprospirales</taxon>
        <taxon>Saprospiraceae</taxon>
        <taxon>Saprospira</taxon>
    </lineage>
</organism>
<keyword evidence="3 11" id="KW-0436">Ligase</keyword>
<dbReference type="GO" id="GO:0005524">
    <property type="term" value="F:ATP binding"/>
    <property type="evidence" value="ECO:0007669"/>
    <property type="project" value="UniProtKB-UniRule"/>
</dbReference>
<evidence type="ECO:0000256" key="4">
    <source>
        <dbReference type="ARBA" id="ARBA00022723"/>
    </source>
</evidence>
<keyword evidence="7 11" id="KW-0067">ATP-binding</keyword>
<dbReference type="RefSeq" id="WP_015693129.1">
    <property type="nucleotide sequence ID" value="NC_016940.1"/>
</dbReference>
<comment type="domain">
    <text evidence="11">Consists of three domains; the N-terminal catalytic domain, the editing domain and the C-terminal C-Ala domain. The editing domain removes incorrectly charged amino acids, while the C-Ala domain, along with tRNA(Ala), serves as a bridge to cooperatively bring together the editing and aminoacylation centers thus stimulating deacylation of misacylated tRNAs.</text>
</comment>
<dbReference type="PRINTS" id="PR00980">
    <property type="entry name" value="TRNASYNTHALA"/>
</dbReference>
<dbReference type="InterPro" id="IPR050058">
    <property type="entry name" value="Ala-tRNA_ligase"/>
</dbReference>
<dbReference type="InterPro" id="IPR012947">
    <property type="entry name" value="tRNA_SAD"/>
</dbReference>
<dbReference type="FunFam" id="3.30.930.10:FF:000011">
    <property type="entry name" value="Alanine--tRNA ligase, cytoplasmic"/>
    <property type="match status" value="1"/>
</dbReference>
<dbReference type="CDD" id="cd00673">
    <property type="entry name" value="AlaRS_core"/>
    <property type="match status" value="1"/>
</dbReference>
<dbReference type="Pfam" id="PF07973">
    <property type="entry name" value="tRNA_SAD"/>
    <property type="match status" value="1"/>
</dbReference>
<evidence type="ECO:0000259" key="13">
    <source>
        <dbReference type="PROSITE" id="PS50860"/>
    </source>
</evidence>
<dbReference type="GO" id="GO:0006419">
    <property type="term" value="P:alanyl-tRNA aminoacylation"/>
    <property type="evidence" value="ECO:0007669"/>
    <property type="project" value="UniProtKB-UniRule"/>
</dbReference>
<dbReference type="SUPFAM" id="SSF50447">
    <property type="entry name" value="Translation proteins"/>
    <property type="match status" value="1"/>
</dbReference>
<proteinExistence type="inferred from homology"/>
<evidence type="ECO:0000256" key="8">
    <source>
        <dbReference type="ARBA" id="ARBA00022884"/>
    </source>
</evidence>